<dbReference type="Pfam" id="PF07686">
    <property type="entry name" value="V-set"/>
    <property type="match status" value="4"/>
</dbReference>
<dbReference type="CDD" id="cd05716">
    <property type="entry name" value="IgV_pIgR_like"/>
    <property type="match status" value="4"/>
</dbReference>
<evidence type="ECO:0000256" key="11">
    <source>
        <dbReference type="ARBA" id="ARBA00023319"/>
    </source>
</evidence>
<dbReference type="CTD" id="5284"/>
<feature type="transmembrane region" description="Helical" evidence="17">
    <location>
        <begin position="510"/>
        <end position="532"/>
    </location>
</feature>
<evidence type="ECO:0000256" key="15">
    <source>
        <dbReference type="ARBA" id="ARBA00049745"/>
    </source>
</evidence>
<dbReference type="PANTHER" id="PTHR11860">
    <property type="entry name" value="POLYMERIC-IMMUNOGLOBULIN RECEPTOR"/>
    <property type="match status" value="1"/>
</dbReference>
<dbReference type="GO" id="GO:0043113">
    <property type="term" value="P:receptor clustering"/>
    <property type="evidence" value="ECO:0007669"/>
    <property type="project" value="Ensembl"/>
</dbReference>
<dbReference type="OMA" id="IKCYYPA"/>
<accession>A0A670Z781</accession>
<dbReference type="InterPro" id="IPR050671">
    <property type="entry name" value="CD300_family_receptors"/>
</dbReference>
<comment type="subunit">
    <text evidence="14">Interacts (mainly via CDR1-like domain) with dimeric IgA. Interacts (mainly via CDR2-like domain) with pentameric IgM.</text>
</comment>
<evidence type="ECO:0000256" key="2">
    <source>
        <dbReference type="ARBA" id="ARBA00004613"/>
    </source>
</evidence>
<feature type="chain" id="PRO_5025546225" description="Polymeric immunoglobulin receptor" evidence="18">
    <location>
        <begin position="23"/>
        <end position="636"/>
    </location>
</feature>
<dbReference type="GO" id="GO:0001580">
    <property type="term" value="P:detection of chemical stimulus involved in sensory perception of bitter taste"/>
    <property type="evidence" value="ECO:0007669"/>
    <property type="project" value="Ensembl"/>
</dbReference>
<dbReference type="GO" id="GO:0043235">
    <property type="term" value="C:receptor complex"/>
    <property type="evidence" value="ECO:0007669"/>
    <property type="project" value="Ensembl"/>
</dbReference>
<dbReference type="SMART" id="SM00409">
    <property type="entry name" value="IG"/>
    <property type="match status" value="4"/>
</dbReference>
<evidence type="ECO:0000256" key="8">
    <source>
        <dbReference type="ARBA" id="ARBA00023136"/>
    </source>
</evidence>
<evidence type="ECO:0000256" key="17">
    <source>
        <dbReference type="SAM" id="Phobius"/>
    </source>
</evidence>
<evidence type="ECO:0000256" key="3">
    <source>
        <dbReference type="ARBA" id="ARBA00022475"/>
    </source>
</evidence>
<keyword evidence="8 17" id="KW-0472">Membrane</keyword>
<comment type="subcellular location">
    <subcellularLocation>
        <location evidence="1">Cell membrane</location>
        <topology evidence="1">Single-pass type I membrane protein</topology>
    </subcellularLocation>
    <subcellularLocation>
        <location evidence="2">Secreted</location>
    </subcellularLocation>
</comment>
<evidence type="ECO:0000256" key="7">
    <source>
        <dbReference type="ARBA" id="ARBA00022989"/>
    </source>
</evidence>
<evidence type="ECO:0000256" key="18">
    <source>
        <dbReference type="SAM" id="SignalP"/>
    </source>
</evidence>
<dbReference type="AlphaFoldDB" id="A0A670Z781"/>
<dbReference type="InterPro" id="IPR013106">
    <property type="entry name" value="Ig_V-set"/>
</dbReference>
<dbReference type="GO" id="GO:0002415">
    <property type="term" value="P:immunoglobulin transcytosis in epithelial cells mediated by polymeric immunoglobulin receptor"/>
    <property type="evidence" value="ECO:0007669"/>
    <property type="project" value="Ensembl"/>
</dbReference>
<dbReference type="InterPro" id="IPR007110">
    <property type="entry name" value="Ig-like_dom"/>
</dbReference>
<reference evidence="20" key="2">
    <citation type="submission" date="2025-09" db="UniProtKB">
        <authorList>
            <consortium name="Ensembl"/>
        </authorList>
    </citation>
    <scope>IDENTIFICATION</scope>
</reference>
<protein>
    <recommendedName>
        <fullName evidence="15">Polymeric immunoglobulin receptor</fullName>
    </recommendedName>
</protein>
<feature type="signal peptide" evidence="18">
    <location>
        <begin position="1"/>
        <end position="22"/>
    </location>
</feature>
<name>A0A670Z781_PSETE</name>
<dbReference type="GeneID" id="113446092"/>
<dbReference type="Ensembl" id="ENSPTXT00000020543.1">
    <property type="protein sequence ID" value="ENSPTXP00000019937.1"/>
    <property type="gene ID" value="ENSPTXG00000013799.1"/>
</dbReference>
<dbReference type="PROSITE" id="PS50835">
    <property type="entry name" value="IG_LIKE"/>
    <property type="match status" value="2"/>
</dbReference>
<evidence type="ECO:0000256" key="6">
    <source>
        <dbReference type="ARBA" id="ARBA00022729"/>
    </source>
</evidence>
<dbReference type="SMART" id="SM00406">
    <property type="entry name" value="IGv"/>
    <property type="match status" value="3"/>
</dbReference>
<evidence type="ECO:0000313" key="20">
    <source>
        <dbReference type="Ensembl" id="ENSPTXP00000019937.1"/>
    </source>
</evidence>
<dbReference type="Gene3D" id="2.60.40.10">
    <property type="entry name" value="Immunoglobulins"/>
    <property type="match status" value="4"/>
</dbReference>
<evidence type="ECO:0000256" key="10">
    <source>
        <dbReference type="ARBA" id="ARBA00023180"/>
    </source>
</evidence>
<dbReference type="Proteomes" id="UP000472273">
    <property type="component" value="Unplaced"/>
</dbReference>
<proteinExistence type="predicted"/>
<organism evidence="20 21">
    <name type="scientific">Pseudonaja textilis</name>
    <name type="common">Eastern brown snake</name>
    <dbReference type="NCBI Taxonomy" id="8673"/>
    <lineage>
        <taxon>Eukaryota</taxon>
        <taxon>Metazoa</taxon>
        <taxon>Chordata</taxon>
        <taxon>Craniata</taxon>
        <taxon>Vertebrata</taxon>
        <taxon>Euteleostomi</taxon>
        <taxon>Lepidosauria</taxon>
        <taxon>Squamata</taxon>
        <taxon>Bifurcata</taxon>
        <taxon>Unidentata</taxon>
        <taxon>Episquamata</taxon>
        <taxon>Toxicofera</taxon>
        <taxon>Serpentes</taxon>
        <taxon>Colubroidea</taxon>
        <taxon>Elapidae</taxon>
        <taxon>Hydrophiinae</taxon>
        <taxon>Pseudonaja</taxon>
    </lineage>
</organism>
<evidence type="ECO:0000256" key="5">
    <source>
        <dbReference type="ARBA" id="ARBA00022692"/>
    </source>
</evidence>
<evidence type="ECO:0000256" key="12">
    <source>
        <dbReference type="ARBA" id="ARBA00049599"/>
    </source>
</evidence>
<evidence type="ECO:0000256" key="1">
    <source>
        <dbReference type="ARBA" id="ARBA00004251"/>
    </source>
</evidence>
<keyword evidence="11" id="KW-0393">Immunoglobulin domain</keyword>
<keyword evidence="4" id="KW-0964">Secreted</keyword>
<dbReference type="GO" id="GO:0071751">
    <property type="term" value="C:secretory IgA immunoglobulin complex"/>
    <property type="evidence" value="ECO:0007669"/>
    <property type="project" value="Ensembl"/>
</dbReference>
<evidence type="ECO:0000256" key="14">
    <source>
        <dbReference type="ARBA" id="ARBA00049678"/>
    </source>
</evidence>
<dbReference type="InterPro" id="IPR003599">
    <property type="entry name" value="Ig_sub"/>
</dbReference>
<evidence type="ECO:0000259" key="19">
    <source>
        <dbReference type="PROSITE" id="PS50835"/>
    </source>
</evidence>
<keyword evidence="10" id="KW-0325">Glycoprotein</keyword>
<feature type="domain" description="Ig-like" evidence="19">
    <location>
        <begin position="247"/>
        <end position="349"/>
    </location>
</feature>
<evidence type="ECO:0000256" key="9">
    <source>
        <dbReference type="ARBA" id="ARBA00023157"/>
    </source>
</evidence>
<dbReference type="GO" id="GO:0007173">
    <property type="term" value="P:epidermal growth factor receptor signaling pathway"/>
    <property type="evidence" value="ECO:0007669"/>
    <property type="project" value="Ensembl"/>
</dbReference>
<dbReference type="InterPro" id="IPR013783">
    <property type="entry name" value="Ig-like_fold"/>
</dbReference>
<evidence type="ECO:0000313" key="21">
    <source>
        <dbReference type="Proteomes" id="UP000472273"/>
    </source>
</evidence>
<gene>
    <name evidence="20" type="primary">PIGR</name>
</gene>
<dbReference type="GeneTree" id="ENSGT00940000161667"/>
<dbReference type="GO" id="GO:0005886">
    <property type="term" value="C:plasma membrane"/>
    <property type="evidence" value="ECO:0007669"/>
    <property type="project" value="UniProtKB-SubCell"/>
</dbReference>
<dbReference type="RefSeq" id="XP_026571338.1">
    <property type="nucleotide sequence ID" value="XM_026715553.1"/>
</dbReference>
<feature type="region of interest" description="Disordered" evidence="16">
    <location>
        <begin position="484"/>
        <end position="504"/>
    </location>
</feature>
<keyword evidence="3" id="KW-1003">Cell membrane</keyword>
<keyword evidence="21" id="KW-1185">Reference proteome</keyword>
<keyword evidence="9" id="KW-1015">Disulfide bond</keyword>
<dbReference type="PANTHER" id="PTHR11860:SF82">
    <property type="entry name" value="POLYMERIC IMMUNOGLOBULIN RECEPTOR"/>
    <property type="match status" value="1"/>
</dbReference>
<dbReference type="GO" id="GO:0001790">
    <property type="term" value="F:polymeric immunoglobulin binding"/>
    <property type="evidence" value="ECO:0007669"/>
    <property type="project" value="Ensembl"/>
</dbReference>
<reference evidence="20" key="1">
    <citation type="submission" date="2025-08" db="UniProtKB">
        <authorList>
            <consortium name="Ensembl"/>
        </authorList>
    </citation>
    <scope>IDENTIFICATION</scope>
</reference>
<dbReference type="OrthoDB" id="6157407at2759"/>
<feature type="region of interest" description="Disordered" evidence="16">
    <location>
        <begin position="579"/>
        <end position="609"/>
    </location>
</feature>
<keyword evidence="6 18" id="KW-0732">Signal</keyword>
<dbReference type="KEGG" id="ptex:113446092"/>
<dbReference type="SUPFAM" id="SSF48726">
    <property type="entry name" value="Immunoglobulin"/>
    <property type="match status" value="4"/>
</dbReference>
<keyword evidence="7 17" id="KW-1133">Transmembrane helix</keyword>
<evidence type="ECO:0000256" key="13">
    <source>
        <dbReference type="ARBA" id="ARBA00049604"/>
    </source>
</evidence>
<feature type="compositionally biased region" description="Basic and acidic residues" evidence="16">
    <location>
        <begin position="593"/>
        <end position="609"/>
    </location>
</feature>
<dbReference type="InterPro" id="IPR036179">
    <property type="entry name" value="Ig-like_dom_sf"/>
</dbReference>
<comment type="function">
    <text evidence="12">Mediates selective transcytosis of polymeric IgA and IgM across mucosal epithelial cells. Binds polymeric IgA and IgM at the basolateral surface of epithelial cells. The complex is then transported across the cell to be secreted at the apical surface. During this process, a cleavage occurs that separates the extracellular (known as the secretory component) from the transmembrane segment.</text>
</comment>
<comment type="function">
    <text evidence="13">Through its N-linked glycans ensures anchoring of secretory IgA (sIgA) molecules to mucus lining the epithelial surface to neutralize extracellular pathogens. On its own (free form) may act as a non-specific microbial scavenger to prevent pathogen interaction with epithelial cells.</text>
</comment>
<evidence type="ECO:0000256" key="4">
    <source>
        <dbReference type="ARBA" id="ARBA00022525"/>
    </source>
</evidence>
<feature type="domain" description="Ig-like" evidence="19">
    <location>
        <begin position="353"/>
        <end position="448"/>
    </location>
</feature>
<evidence type="ECO:0000256" key="16">
    <source>
        <dbReference type="SAM" id="MobiDB-lite"/>
    </source>
</evidence>
<dbReference type="GO" id="GO:0001792">
    <property type="term" value="F:polymeric immunoglobulin receptor activity"/>
    <property type="evidence" value="ECO:0007669"/>
    <property type="project" value="Ensembl"/>
</dbReference>
<sequence length="636" mass="71428">MALLFFVLVLTFIQAEFESVSASNVLFGPNQVTGLMDGSVSIKCFYPPTSVNIHSRKYWCKESTRRCYTFISSNGFMVKDYKDRASITDFPENGMFIIEISDLKLKDVGLYRCGIGLNDYGLSFKIKLEVTQDQVLPEEAQLYYAEHQKTVSMTCDFGIQYASYRKYLCKMTKTNCYTVIDTYGNVEPSYLGRILLTNLGTPGSFSVIISQLKKEDSGLYLCGVGNYGADGESKKLDLHVYEDGLAPEQQPVLNGVQGGSVTVECHYKPKENDTLKYWCKWKQRGCTELINSNGFVMDSYEGRLVMHDDPENGTFTIILNQLEKDDIGYYWCMTNGKGERKSSVEVKIVEGQPSLLTKKQVRAVAGSSLTISCSYPCKYFRKQKYWCKWKNTECKPLISSEQNQTGLVVNCDKDSRTLSLNFDQVTPMDQGWYWCGVKHGQQYGETVALHLQVQGVLLNLEEASRINEDLSKIAIPGINPVNRNSPLDKANQAAESESSAGSHDENKNSVVLLATLIPFGIVFLLLITVFTIKKFRIFGNSDLVSVGSYRTNISMTEFENVRQYGAKDNAHLEEFHETQMGKKDEYSCTSGSPKEDGKSKKPKRGSKEEAEMAYTTFLLQSENISSKVSSSDQSAE</sequence>
<keyword evidence="5 17" id="KW-0812">Transmembrane</keyword>